<sequence>MSGLKKAQQDFLKKGATAADSPREMTGATNTMAQTAVFVGRVSEPPAAASGYHHNCSSSGAQGSRKQTLGGGAFGRESDLEATVKQNLHSMKLGRPTTPLH</sequence>
<accession>A0A7S3MNR3</accession>
<feature type="region of interest" description="Disordered" evidence="1">
    <location>
        <begin position="1"/>
        <end position="28"/>
    </location>
</feature>
<organism evidence="2">
    <name type="scientific">Favella ehrenbergii</name>
    <dbReference type="NCBI Taxonomy" id="182087"/>
    <lineage>
        <taxon>Eukaryota</taxon>
        <taxon>Sar</taxon>
        <taxon>Alveolata</taxon>
        <taxon>Ciliophora</taxon>
        <taxon>Intramacronucleata</taxon>
        <taxon>Spirotrichea</taxon>
        <taxon>Choreotrichia</taxon>
        <taxon>Tintinnida</taxon>
        <taxon>Xystonellidae</taxon>
        <taxon>Favella</taxon>
    </lineage>
</organism>
<evidence type="ECO:0000256" key="1">
    <source>
        <dbReference type="SAM" id="MobiDB-lite"/>
    </source>
</evidence>
<evidence type="ECO:0000313" key="2">
    <source>
        <dbReference type="EMBL" id="CAE0313659.1"/>
    </source>
</evidence>
<proteinExistence type="predicted"/>
<protein>
    <submittedName>
        <fullName evidence="2">Uncharacterized protein</fullName>
    </submittedName>
</protein>
<reference evidence="2" key="1">
    <citation type="submission" date="2021-01" db="EMBL/GenBank/DDBJ databases">
        <authorList>
            <person name="Corre E."/>
            <person name="Pelletier E."/>
            <person name="Niang G."/>
            <person name="Scheremetjew M."/>
            <person name="Finn R."/>
            <person name="Kale V."/>
            <person name="Holt S."/>
            <person name="Cochrane G."/>
            <person name="Meng A."/>
            <person name="Brown T."/>
            <person name="Cohen L."/>
        </authorList>
    </citation>
    <scope>NUCLEOTIDE SEQUENCE</scope>
    <source>
        <strain evidence="2">Fehren 1</strain>
    </source>
</reference>
<dbReference type="EMBL" id="HBIE01028611">
    <property type="protein sequence ID" value="CAE0313659.1"/>
    <property type="molecule type" value="Transcribed_RNA"/>
</dbReference>
<dbReference type="AlphaFoldDB" id="A0A7S3MNR3"/>
<feature type="region of interest" description="Disordered" evidence="1">
    <location>
        <begin position="46"/>
        <end position="101"/>
    </location>
</feature>
<name>A0A7S3MNR3_9SPIT</name>
<feature type="compositionally biased region" description="Polar residues" evidence="1">
    <location>
        <begin position="55"/>
        <end position="67"/>
    </location>
</feature>
<gene>
    <name evidence="2" type="ORF">FEHR0123_LOCUS8583</name>
</gene>